<evidence type="ECO:0000256" key="1">
    <source>
        <dbReference type="SAM" id="MobiDB-lite"/>
    </source>
</evidence>
<feature type="transmembrane region" description="Helical" evidence="2">
    <location>
        <begin position="514"/>
        <end position="533"/>
    </location>
</feature>
<organism evidence="3">
    <name type="scientific">Heterosigma akashiwo</name>
    <name type="common">Chromophytic alga</name>
    <name type="synonym">Heterosigma carterae</name>
    <dbReference type="NCBI Taxonomy" id="2829"/>
    <lineage>
        <taxon>Eukaryota</taxon>
        <taxon>Sar</taxon>
        <taxon>Stramenopiles</taxon>
        <taxon>Ochrophyta</taxon>
        <taxon>Raphidophyceae</taxon>
        <taxon>Chattonellales</taxon>
        <taxon>Chattonellaceae</taxon>
        <taxon>Heterosigma</taxon>
    </lineage>
</organism>
<feature type="transmembrane region" description="Helical" evidence="2">
    <location>
        <begin position="605"/>
        <end position="623"/>
    </location>
</feature>
<feature type="transmembrane region" description="Helical" evidence="2">
    <location>
        <begin position="470"/>
        <end position="494"/>
    </location>
</feature>
<evidence type="ECO:0000256" key="2">
    <source>
        <dbReference type="SAM" id="Phobius"/>
    </source>
</evidence>
<keyword evidence="2" id="KW-1133">Transmembrane helix</keyword>
<keyword evidence="2" id="KW-0472">Membrane</keyword>
<feature type="transmembrane region" description="Helical" evidence="2">
    <location>
        <begin position="655"/>
        <end position="675"/>
    </location>
</feature>
<keyword evidence="2" id="KW-0812">Transmembrane</keyword>
<feature type="transmembrane region" description="Helical" evidence="2">
    <location>
        <begin position="192"/>
        <end position="215"/>
    </location>
</feature>
<feature type="transmembrane region" description="Helical" evidence="2">
    <location>
        <begin position="129"/>
        <end position="148"/>
    </location>
</feature>
<sequence length="762" mass="85297">MGSIMVGIPFIAFVAHFCLSKKGFEAIYCCRRKAFKGDPKLGRKLRRLSILDDIGKLASQVRHSASFLRLFSKRDLNSDEDVDPAQEFFQKLQKKGWELLKDDILGGNEYLQLFQPADGYSRAVTVARVLVVLFTIMFWDCTICAVVFPPGYSDCYWIASEGECVNSDLICGWDPYSQGCAPYSLEDTPGTMLYVSALSLAITIPIMAFLEWFIVHTIEAEIPQQEEEGEETAVGEGDYLASDGWTLPTCPGEKSPAPCLGPEENKKKTKLAATLPPSHQPGLDGSLSLSLPAGGFAQEYQQNKEKDDNWVFPDSVGGSSHGLLSSRSSKNSSRAFMRPASRKELLDHRKPWLNRELVDNLVEERLAARTTSRTLMCIRWLGLGRLLRKVIRRDVVLTLNLQERIAQAHDYPEDQDALLFEAAWCDTMGDHMFALLHKYTVREDEDSGSGELICCLKPQFNQQAVFWRKVLGWVSLLIYCIVCGFYVCLFGVNYGEDYSVGWFKAFAVGFAEDMVLLSPMLAVSTFIAGRALARRPSLKALRSLANRPANSHKSAVVLAAMRHPDLTVSKVLLDPFFEPPLSWQKRYNLQVDTNNTKHRRLRRRLWGISAFVAVAFLTLPPDIQGTLVQGSGVLALYYGASFCFANSSGGRKGSVYSIIILAAISVLFLWGYVLMPRERLNAFWNYMKTQLLPSFKKTQTQNRSPAIQNSIGKKDSSTAFSKQNQEQHQESPVSFSSSWSCEEGETSYTIKKLGGRLECSTL</sequence>
<evidence type="ECO:0000313" key="3">
    <source>
        <dbReference type="EMBL" id="CAE0642097.1"/>
    </source>
</evidence>
<feature type="region of interest" description="Disordered" evidence="1">
    <location>
        <begin position="697"/>
        <end position="739"/>
    </location>
</feature>
<dbReference type="EMBL" id="HBIU01046683">
    <property type="protein sequence ID" value="CAE0642097.1"/>
    <property type="molecule type" value="Transcribed_RNA"/>
</dbReference>
<protein>
    <submittedName>
        <fullName evidence="3">Uncharacterized protein</fullName>
    </submittedName>
</protein>
<dbReference type="AlphaFoldDB" id="A0A7S3Y5Z4"/>
<reference evidence="3" key="1">
    <citation type="submission" date="2021-01" db="EMBL/GenBank/DDBJ databases">
        <authorList>
            <person name="Corre E."/>
            <person name="Pelletier E."/>
            <person name="Niang G."/>
            <person name="Scheremetjew M."/>
            <person name="Finn R."/>
            <person name="Kale V."/>
            <person name="Holt S."/>
            <person name="Cochrane G."/>
            <person name="Meng A."/>
            <person name="Brown T."/>
            <person name="Cohen L."/>
        </authorList>
    </citation>
    <scope>NUCLEOTIDE SEQUENCE</scope>
    <source>
        <strain evidence="3">CCMP3107</strain>
    </source>
</reference>
<gene>
    <name evidence="3" type="ORF">HAKA00212_LOCUS20953</name>
</gene>
<accession>A0A7S3Y5Z4</accession>
<name>A0A7S3Y5Z4_HETAK</name>
<proteinExistence type="predicted"/>